<name>A0A7L5BCJ6_9HYPH</name>
<proteinExistence type="predicted"/>
<reference evidence="1 2" key="1">
    <citation type="submission" date="2020-02" db="EMBL/GenBank/DDBJ databases">
        <title>Plant-Promoting Endophytic Bacterium Rhizobium oryzihabitans sp. nov., Isolated from the Root of Rice.</title>
        <authorList>
            <person name="zhao J."/>
            <person name="Zhang G."/>
        </authorList>
    </citation>
    <scope>NUCLEOTIDE SEQUENCE [LARGE SCALE GENOMIC DNA]</scope>
    <source>
        <strain evidence="1 2">M15</strain>
    </source>
</reference>
<evidence type="ECO:0000313" key="2">
    <source>
        <dbReference type="Proteomes" id="UP000464865"/>
    </source>
</evidence>
<evidence type="ECO:0000313" key="1">
    <source>
        <dbReference type="EMBL" id="QIB36584.1"/>
    </source>
</evidence>
<dbReference type="AlphaFoldDB" id="A0A7L5BCJ6"/>
<sequence>MNRLWTEKSLSIKALYGLLAVAEDIKRYALATGRKRNSKRGARIRRWRHVLDEALISFRIKKEAAWQDEVPDFRYGGMENVIKV</sequence>
<dbReference type="RefSeq" id="WP_164055984.1">
    <property type="nucleotide sequence ID" value="NZ_CP048632.1"/>
</dbReference>
<dbReference type="KEGG" id="roy:G3A56_14610"/>
<organism evidence="1 2">
    <name type="scientific">Rhizobium oryzihabitans</name>
    <dbReference type="NCBI Taxonomy" id="2267833"/>
    <lineage>
        <taxon>Bacteria</taxon>
        <taxon>Pseudomonadati</taxon>
        <taxon>Pseudomonadota</taxon>
        <taxon>Alphaproteobacteria</taxon>
        <taxon>Hyphomicrobiales</taxon>
        <taxon>Rhizobiaceae</taxon>
        <taxon>Rhizobium/Agrobacterium group</taxon>
        <taxon>Rhizobium</taxon>
    </lineage>
</organism>
<keyword evidence="2" id="KW-1185">Reference proteome</keyword>
<dbReference type="EMBL" id="CP048632">
    <property type="protein sequence ID" value="QIB36584.1"/>
    <property type="molecule type" value="Genomic_DNA"/>
</dbReference>
<gene>
    <name evidence="1" type="ORF">G3A56_14610</name>
</gene>
<dbReference type="Proteomes" id="UP000464865">
    <property type="component" value="Chromosome M15-11"/>
</dbReference>
<accession>A0A7L5BCJ6</accession>
<protein>
    <submittedName>
        <fullName evidence="1">Uncharacterized protein</fullName>
    </submittedName>
</protein>